<dbReference type="EnsemblBacteria" id="ABC21355">
    <property type="protein sequence ID" value="ABC21355"/>
    <property type="gene ID" value="Rru_A0551"/>
</dbReference>
<gene>
    <name evidence="2" type="ordered locus">Rru_A0551</name>
</gene>
<dbReference type="InterPro" id="IPR052943">
    <property type="entry name" value="TMTC_O-mannosyl-trnsfr"/>
</dbReference>
<evidence type="ECO:0000313" key="3">
    <source>
        <dbReference type="Proteomes" id="UP000001929"/>
    </source>
</evidence>
<dbReference type="PATRIC" id="fig|269796.9.peg.605"/>
<dbReference type="Proteomes" id="UP000001929">
    <property type="component" value="Chromosome"/>
</dbReference>
<reference evidence="2 3" key="1">
    <citation type="journal article" date="2011" name="Stand. Genomic Sci.">
        <title>Complete genome sequence of Rhodospirillum rubrum type strain (S1).</title>
        <authorList>
            <person name="Munk A.C."/>
            <person name="Copeland A."/>
            <person name="Lucas S."/>
            <person name="Lapidus A."/>
            <person name="Del Rio T.G."/>
            <person name="Barry K."/>
            <person name="Detter J.C."/>
            <person name="Hammon N."/>
            <person name="Israni S."/>
            <person name="Pitluck S."/>
            <person name="Brettin T."/>
            <person name="Bruce D."/>
            <person name="Han C."/>
            <person name="Tapia R."/>
            <person name="Gilna P."/>
            <person name="Schmutz J."/>
            <person name="Larimer F."/>
            <person name="Land M."/>
            <person name="Kyrpides N.C."/>
            <person name="Mavromatis K."/>
            <person name="Richardson P."/>
            <person name="Rohde M."/>
            <person name="Goker M."/>
            <person name="Klenk H.P."/>
            <person name="Zhang Y."/>
            <person name="Roberts G.P."/>
            <person name="Reslewic S."/>
            <person name="Schwartz D.C."/>
        </authorList>
    </citation>
    <scope>NUCLEOTIDE SEQUENCE [LARGE SCALE GENOMIC DNA]</scope>
    <source>
        <strain evidence="3">ATCC 11170 / ATH 1.1.1 / DSM 467 / LMG 4362 / NCIMB 8255 / S1</strain>
    </source>
</reference>
<dbReference type="HOGENOM" id="CLU_010140_1_1_5"/>
<keyword evidence="3" id="KW-1185">Reference proteome</keyword>
<dbReference type="Gene3D" id="1.25.40.10">
    <property type="entry name" value="Tetratricopeptide repeat domain"/>
    <property type="match status" value="2"/>
</dbReference>
<dbReference type="KEGG" id="rru:Rru_A0551"/>
<accession>Q2RWZ0</accession>
<evidence type="ECO:0000313" key="2">
    <source>
        <dbReference type="EMBL" id="ABC21355.1"/>
    </source>
</evidence>
<keyword evidence="1" id="KW-0802">TPR repeat</keyword>
<organism evidence="2 3">
    <name type="scientific">Rhodospirillum rubrum (strain ATCC 11170 / ATH 1.1.1 / DSM 467 / LMG 4362 / NCIMB 8255 / S1)</name>
    <dbReference type="NCBI Taxonomy" id="269796"/>
    <lineage>
        <taxon>Bacteria</taxon>
        <taxon>Pseudomonadati</taxon>
        <taxon>Pseudomonadota</taxon>
        <taxon>Alphaproteobacteria</taxon>
        <taxon>Rhodospirillales</taxon>
        <taxon>Rhodospirillaceae</taxon>
        <taxon>Rhodospirillum</taxon>
    </lineage>
</organism>
<dbReference type="PhylomeDB" id="Q2RWZ0"/>
<dbReference type="Pfam" id="PF13432">
    <property type="entry name" value="TPR_16"/>
    <property type="match status" value="1"/>
</dbReference>
<dbReference type="STRING" id="269796.Rru_A0551"/>
<protein>
    <submittedName>
        <fullName evidence="2">TPR domain protein</fullName>
    </submittedName>
</protein>
<proteinExistence type="predicted"/>
<dbReference type="SMART" id="SM00028">
    <property type="entry name" value="TPR"/>
    <property type="match status" value="6"/>
</dbReference>
<name>Q2RWZ0_RHORT</name>
<dbReference type="SUPFAM" id="SSF48452">
    <property type="entry name" value="TPR-like"/>
    <property type="match status" value="1"/>
</dbReference>
<dbReference type="eggNOG" id="COG0457">
    <property type="taxonomic scope" value="Bacteria"/>
</dbReference>
<evidence type="ECO:0000256" key="1">
    <source>
        <dbReference type="PROSITE-ProRule" id="PRU00339"/>
    </source>
</evidence>
<dbReference type="SUPFAM" id="SSF53756">
    <property type="entry name" value="UDP-Glycosyltransferase/glycogen phosphorylase"/>
    <property type="match status" value="1"/>
</dbReference>
<dbReference type="PANTHER" id="PTHR44809">
    <property type="match status" value="1"/>
</dbReference>
<dbReference type="PANTHER" id="PTHR44809:SF1">
    <property type="entry name" value="PROTEIN O-MANNOSYL-TRANSFERASE TMTC1"/>
    <property type="match status" value="1"/>
</dbReference>
<dbReference type="AlphaFoldDB" id="Q2RWZ0"/>
<feature type="repeat" description="TPR" evidence="1">
    <location>
        <begin position="156"/>
        <end position="189"/>
    </location>
</feature>
<sequence>MPPLGRPCHLAAMDSTDGPLDLIAERAEAAWSRGDRHRAMTLARLGLGQDDGHPRLLAVLGAFEQAEGRSAAAAGLFRRAMARCGDDPLMLHNLGVALRGAGLIDAAAAAWEGVLRGCPQRFATLFNLARLRDDQGRGEEALALYRRACLADPAASDAAYNLGNLLARRGALAQAAEVLGKAASVTPHDARIQTNLGIVLRRLGDAAGALACQRRAVALDPDLADAQWNLANLLLALDDYDEGFARYEWRKRRAPWRLVDPPLAEWRGEDLAGRRLLVGLEQGAGDMIQAARFLPVLAGRGARVIVEAPDALAGLLATVDGVESVVAPGAWAAARATCHIRAFSLPYRLGLRFADLAATAGPYLRVPPRTPTPPALPPGGQGPCVGLCWSGNPDFTENAVRAAPLAAFAPLTAVEGLTFFSLQKGPAVAELAASGLPVIDLDPWLVDYAATAAAMARLDMVVTTDTSVAHLAGALGRPCLLLLAAHCDWRWGIGRETSPWYPSLRLLRQERLGDWRAPVARAAALLAGLRRGTDTRGPEST</sequence>
<dbReference type="InterPro" id="IPR011990">
    <property type="entry name" value="TPR-like_helical_dom_sf"/>
</dbReference>
<feature type="repeat" description="TPR" evidence="1">
    <location>
        <begin position="190"/>
        <end position="223"/>
    </location>
</feature>
<dbReference type="EMBL" id="CP000230">
    <property type="protein sequence ID" value="ABC21355.1"/>
    <property type="molecule type" value="Genomic_DNA"/>
</dbReference>
<dbReference type="PROSITE" id="PS50005">
    <property type="entry name" value="TPR"/>
    <property type="match status" value="2"/>
</dbReference>
<dbReference type="InterPro" id="IPR019734">
    <property type="entry name" value="TPR_rpt"/>
</dbReference>
<dbReference type="Gene3D" id="3.40.50.2000">
    <property type="entry name" value="Glycogen Phosphorylase B"/>
    <property type="match status" value="1"/>
</dbReference>
<dbReference type="Pfam" id="PF14559">
    <property type="entry name" value="TPR_19"/>
    <property type="match status" value="1"/>
</dbReference>